<dbReference type="PANTHER" id="PTHR38479:SF2">
    <property type="entry name" value="WINGED HELIX DNA-BINDING DOMAIN-CONTAINING PROTEIN"/>
    <property type="match status" value="1"/>
</dbReference>
<evidence type="ECO:0000313" key="3">
    <source>
        <dbReference type="Proteomes" id="UP000318065"/>
    </source>
</evidence>
<keyword evidence="3" id="KW-1185">Reference proteome</keyword>
<dbReference type="InterPro" id="IPR009351">
    <property type="entry name" value="AlkZ-like"/>
</dbReference>
<gene>
    <name evidence="2" type="ORF">RxyAA322_22500</name>
</gene>
<reference evidence="2" key="1">
    <citation type="journal article" date="2019" name="Microbiol. Resour. Announc.">
        <title>Complete Genome Sequence of Rubrobacter xylanophilus Strain AA3-22, Isolated from Arima Onsen in Japan.</title>
        <authorList>
            <person name="Tomariguchi N."/>
            <person name="Miyazaki K."/>
        </authorList>
    </citation>
    <scope>NUCLEOTIDE SEQUENCE [LARGE SCALE GENOMIC DNA]</scope>
    <source>
        <strain evidence="2">AA3-22</strain>
    </source>
</reference>
<dbReference type="EMBL" id="AP019791">
    <property type="protein sequence ID" value="BBL80396.1"/>
    <property type="molecule type" value="Genomic_DNA"/>
</dbReference>
<proteinExistence type="predicted"/>
<protein>
    <submittedName>
        <fullName evidence="2">Uncharacterized protein</fullName>
    </submittedName>
</protein>
<dbReference type="AlphaFoldDB" id="A0A510HK46"/>
<sequence length="163" mass="18125">MAEGGPSRPRPATSRQFAEWSGRGLDDDRGAFSLIEEELVEVALDGRPARLLERDLRALSSPPEPSGVRLLPAQDPFLQQRDRATLLPEQATRRRLWQPVRGPCSWTGRSAGTWRARTARAGLEATVEPFGRPSRAVREEIEAEAEHLAAFRGRETVSIRYAG</sequence>
<evidence type="ECO:0000313" key="2">
    <source>
        <dbReference type="EMBL" id="BBL80396.1"/>
    </source>
</evidence>
<dbReference type="RefSeq" id="WP_172620811.1">
    <property type="nucleotide sequence ID" value="NZ_AP019791.1"/>
</dbReference>
<evidence type="ECO:0000256" key="1">
    <source>
        <dbReference type="SAM" id="MobiDB-lite"/>
    </source>
</evidence>
<feature type="region of interest" description="Disordered" evidence="1">
    <location>
        <begin position="1"/>
        <end position="25"/>
    </location>
</feature>
<dbReference type="PANTHER" id="PTHR38479">
    <property type="entry name" value="LMO0824 PROTEIN"/>
    <property type="match status" value="1"/>
</dbReference>
<dbReference type="Pfam" id="PF06224">
    <property type="entry name" value="AlkZ-like"/>
    <property type="match status" value="1"/>
</dbReference>
<dbReference type="Proteomes" id="UP000318065">
    <property type="component" value="Chromosome"/>
</dbReference>
<organism evidence="2 3">
    <name type="scientific">Rubrobacter xylanophilus</name>
    <dbReference type="NCBI Taxonomy" id="49319"/>
    <lineage>
        <taxon>Bacteria</taxon>
        <taxon>Bacillati</taxon>
        <taxon>Actinomycetota</taxon>
        <taxon>Rubrobacteria</taxon>
        <taxon>Rubrobacterales</taxon>
        <taxon>Rubrobacteraceae</taxon>
        <taxon>Rubrobacter</taxon>
    </lineage>
</organism>
<name>A0A510HK46_9ACTN</name>
<accession>A0A510HK46</accession>